<dbReference type="AlphaFoldDB" id="A0A1T4R9W9"/>
<dbReference type="CDD" id="cd06454">
    <property type="entry name" value="KBL_like"/>
    <property type="match status" value="1"/>
</dbReference>
<dbReference type="GO" id="GO:0030170">
    <property type="term" value="F:pyridoxal phosphate binding"/>
    <property type="evidence" value="ECO:0007669"/>
    <property type="project" value="InterPro"/>
</dbReference>
<evidence type="ECO:0000256" key="6">
    <source>
        <dbReference type="ARBA" id="ARBA00022679"/>
    </source>
</evidence>
<dbReference type="Gene3D" id="3.40.640.10">
    <property type="entry name" value="Type I PLP-dependent aspartate aminotransferase-like (Major domain)"/>
    <property type="match status" value="1"/>
</dbReference>
<name>A0A1T4R9W9_9BACT</name>
<dbReference type="Gene3D" id="3.90.1150.10">
    <property type="entry name" value="Aspartate Aminotransferase, domain 1"/>
    <property type="match status" value="1"/>
</dbReference>
<dbReference type="Pfam" id="PF00155">
    <property type="entry name" value="Aminotran_1_2"/>
    <property type="match status" value="1"/>
</dbReference>
<dbReference type="InterPro" id="IPR022834">
    <property type="entry name" value="AONS_Proteobacteria"/>
</dbReference>
<dbReference type="GO" id="GO:0008710">
    <property type="term" value="F:8-amino-7-oxononanoate synthase activity"/>
    <property type="evidence" value="ECO:0007669"/>
    <property type="project" value="UniProtKB-UniRule"/>
</dbReference>
<dbReference type="STRING" id="115783.SAMN02745119_02764"/>
<dbReference type="PANTHER" id="PTHR13693">
    <property type="entry name" value="CLASS II AMINOTRANSFERASE/8-AMINO-7-OXONONANOATE SYNTHASE"/>
    <property type="match status" value="1"/>
</dbReference>
<proteinExistence type="inferred from homology"/>
<dbReference type="EMBL" id="FUWR01000018">
    <property type="protein sequence ID" value="SKA12606.1"/>
    <property type="molecule type" value="Genomic_DNA"/>
</dbReference>
<accession>A0A1T4R9W9</accession>
<evidence type="ECO:0000256" key="10">
    <source>
        <dbReference type="NCBIfam" id="TIGR00858"/>
    </source>
</evidence>
<dbReference type="InterPro" id="IPR015422">
    <property type="entry name" value="PyrdxlP-dep_Trfase_small"/>
</dbReference>
<dbReference type="PANTHER" id="PTHR13693:SF100">
    <property type="entry name" value="8-AMINO-7-OXONONANOATE SYNTHASE"/>
    <property type="match status" value="1"/>
</dbReference>
<dbReference type="SUPFAM" id="SSF53383">
    <property type="entry name" value="PLP-dependent transferases"/>
    <property type="match status" value="1"/>
</dbReference>
<dbReference type="OrthoDB" id="9807157at2"/>
<dbReference type="InterPro" id="IPR001917">
    <property type="entry name" value="Aminotrans_II_pyridoxalP_BS"/>
</dbReference>
<dbReference type="PROSITE" id="PS00599">
    <property type="entry name" value="AA_TRANSFER_CLASS_2"/>
    <property type="match status" value="1"/>
</dbReference>
<organism evidence="13 14">
    <name type="scientific">Trichlorobacter thiogenes</name>
    <dbReference type="NCBI Taxonomy" id="115783"/>
    <lineage>
        <taxon>Bacteria</taxon>
        <taxon>Pseudomonadati</taxon>
        <taxon>Thermodesulfobacteriota</taxon>
        <taxon>Desulfuromonadia</taxon>
        <taxon>Geobacterales</taxon>
        <taxon>Geobacteraceae</taxon>
        <taxon>Trichlorobacter</taxon>
    </lineage>
</organism>
<comment type="cofactor">
    <cofactor evidence="1 11">
        <name>pyridoxal 5'-phosphate</name>
        <dbReference type="ChEBI" id="CHEBI:597326"/>
    </cofactor>
</comment>
<dbReference type="InterPro" id="IPR004723">
    <property type="entry name" value="AONS_Archaea/Proteobacteria"/>
</dbReference>
<dbReference type="Proteomes" id="UP000190102">
    <property type="component" value="Unassembled WGS sequence"/>
</dbReference>
<evidence type="ECO:0000256" key="4">
    <source>
        <dbReference type="ARBA" id="ARBA00011738"/>
    </source>
</evidence>
<dbReference type="EC" id="2.3.1.47" evidence="5 10"/>
<comment type="pathway">
    <text evidence="2">Cofactor biosynthesis; biotin biosynthesis.</text>
</comment>
<dbReference type="InterPro" id="IPR050087">
    <property type="entry name" value="AON_synthase_class-II"/>
</dbReference>
<evidence type="ECO:0000256" key="5">
    <source>
        <dbReference type="ARBA" id="ARBA00013187"/>
    </source>
</evidence>
<reference evidence="14" key="1">
    <citation type="submission" date="2017-02" db="EMBL/GenBank/DDBJ databases">
        <authorList>
            <person name="Varghese N."/>
            <person name="Submissions S."/>
        </authorList>
    </citation>
    <scope>NUCLEOTIDE SEQUENCE [LARGE SCALE GENOMIC DNA]</scope>
    <source>
        <strain evidence="14">ATCC BAA-34</strain>
    </source>
</reference>
<evidence type="ECO:0000313" key="13">
    <source>
        <dbReference type="EMBL" id="SKA12606.1"/>
    </source>
</evidence>
<feature type="domain" description="Aminotransferase class I/classII large" evidence="12">
    <location>
        <begin position="40"/>
        <end position="381"/>
    </location>
</feature>
<dbReference type="InterPro" id="IPR015424">
    <property type="entry name" value="PyrdxlP-dep_Trfase"/>
</dbReference>
<protein>
    <recommendedName>
        <fullName evidence="5 10">8-amino-7-oxononanoate synthase</fullName>
        <ecNumber evidence="5 10">2.3.1.47</ecNumber>
    </recommendedName>
</protein>
<dbReference type="GO" id="GO:0009102">
    <property type="term" value="P:biotin biosynthetic process"/>
    <property type="evidence" value="ECO:0007669"/>
    <property type="project" value="UniProtKB-UniRule"/>
</dbReference>
<feature type="modified residue" description="N6-(pyridoxal phosphate)lysine" evidence="11">
    <location>
        <position position="237"/>
    </location>
</feature>
<evidence type="ECO:0000313" key="14">
    <source>
        <dbReference type="Proteomes" id="UP000190102"/>
    </source>
</evidence>
<evidence type="ECO:0000259" key="12">
    <source>
        <dbReference type="Pfam" id="PF00155"/>
    </source>
</evidence>
<dbReference type="InterPro" id="IPR015421">
    <property type="entry name" value="PyrdxlP-dep_Trfase_major"/>
</dbReference>
<dbReference type="HAMAP" id="MF_01693">
    <property type="entry name" value="BioF_aminotrans_2"/>
    <property type="match status" value="1"/>
</dbReference>
<evidence type="ECO:0000256" key="1">
    <source>
        <dbReference type="ARBA" id="ARBA00001933"/>
    </source>
</evidence>
<keyword evidence="6 13" id="KW-0808">Transferase</keyword>
<comment type="similarity">
    <text evidence="3">Belongs to the class-II pyridoxal-phosphate-dependent aminotransferase family. BioF subfamily.</text>
</comment>
<evidence type="ECO:0000256" key="11">
    <source>
        <dbReference type="PIRSR" id="PIRSR604723-51"/>
    </source>
</evidence>
<keyword evidence="14" id="KW-1185">Reference proteome</keyword>
<dbReference type="NCBIfam" id="TIGR00858">
    <property type="entry name" value="bioF"/>
    <property type="match status" value="1"/>
</dbReference>
<gene>
    <name evidence="13" type="ORF">SAMN02745119_02764</name>
</gene>
<evidence type="ECO:0000256" key="3">
    <source>
        <dbReference type="ARBA" id="ARBA00010008"/>
    </source>
</evidence>
<dbReference type="InterPro" id="IPR004839">
    <property type="entry name" value="Aminotransferase_I/II_large"/>
</dbReference>
<evidence type="ECO:0000256" key="9">
    <source>
        <dbReference type="ARBA" id="ARBA00047715"/>
    </source>
</evidence>
<keyword evidence="8 11" id="KW-0663">Pyridoxal phosphate</keyword>
<sequence length="391" mass="41392">MPLQLLSQRLEKIHHDGLYRSLRSVERTTPLVSVEGQQALLLCSNNYLGLAEHPALAQAAADAALQYGTSSAASRLVSGNQPLHDMLEAKLAAWKGAETALLFNSGYAANTGIIAALAGRGDIIFSDRLNHASIIDGALLSGARLVRYPHNDTLALARLLEQHQGDGLRLIVTDGVFSMDGDIAPLQGIADLAEQHQALLMVDDAHAGGVLGQQGRGSVDFCGIAGRVAIQMGTFGKALGSFGAYAACSRLVREYLINRSRSLIFSTSLPPAVLAASAAAVDLVQTEEGQQLRQQLTDNSMLLRSLLQQAGCKVPDGSTPIIPILVGDAETTTRFSARLLEEGLFVQGIRPPTVPKGTSRLRCTVMASHSPDQIQQAAAAIVRVGRELGVL</sequence>
<dbReference type="UniPathway" id="UPA00078"/>
<evidence type="ECO:0000256" key="7">
    <source>
        <dbReference type="ARBA" id="ARBA00022756"/>
    </source>
</evidence>
<evidence type="ECO:0000256" key="2">
    <source>
        <dbReference type="ARBA" id="ARBA00004746"/>
    </source>
</evidence>
<dbReference type="RefSeq" id="WP_078790994.1">
    <property type="nucleotide sequence ID" value="NZ_FUWR01000018.1"/>
</dbReference>
<comment type="subunit">
    <text evidence="4">Homodimer.</text>
</comment>
<keyword evidence="7" id="KW-0093">Biotin biosynthesis</keyword>
<comment type="catalytic activity">
    <reaction evidence="9">
        <text>6-carboxyhexanoyl-[ACP] + L-alanine + H(+) = (8S)-8-amino-7-oxononanoate + holo-[ACP] + CO2</text>
        <dbReference type="Rhea" id="RHEA:42288"/>
        <dbReference type="Rhea" id="RHEA-COMP:9685"/>
        <dbReference type="Rhea" id="RHEA-COMP:9955"/>
        <dbReference type="ChEBI" id="CHEBI:15378"/>
        <dbReference type="ChEBI" id="CHEBI:16526"/>
        <dbReference type="ChEBI" id="CHEBI:57972"/>
        <dbReference type="ChEBI" id="CHEBI:64479"/>
        <dbReference type="ChEBI" id="CHEBI:78846"/>
        <dbReference type="ChEBI" id="CHEBI:149468"/>
        <dbReference type="EC" id="2.3.1.47"/>
    </reaction>
</comment>
<evidence type="ECO:0000256" key="8">
    <source>
        <dbReference type="ARBA" id="ARBA00022898"/>
    </source>
</evidence>